<dbReference type="PANTHER" id="PTHR30204">
    <property type="entry name" value="REDOX-CYCLING DRUG-SENSING TRANSCRIPTIONAL ACTIVATOR SOXR"/>
    <property type="match status" value="1"/>
</dbReference>
<dbReference type="EMBL" id="CP128986">
    <property type="protein sequence ID" value="WOC14038.1"/>
    <property type="molecule type" value="Genomic_DNA"/>
</dbReference>
<reference evidence="6" key="1">
    <citation type="submission" date="2023-06" db="EMBL/GenBank/DDBJ databases">
        <title>Gordonia sp. nov. and Pseudochrobactrum sp. nov., two species isolated from the burying beetle Nicrophorus vespilloides.</title>
        <authorList>
            <person name="Poehlein A."/>
            <person name="Guzman J."/>
            <person name="Daniel R."/>
            <person name="Vilcinskas A."/>
        </authorList>
    </citation>
    <scope>NUCLEOTIDE SEQUENCE</scope>
    <source>
        <strain evidence="6">MP11Mi</strain>
    </source>
</reference>
<dbReference type="PROSITE" id="PS50937">
    <property type="entry name" value="HTH_MERR_2"/>
    <property type="match status" value="1"/>
</dbReference>
<dbReference type="SMART" id="SM00422">
    <property type="entry name" value="HTH_MERR"/>
    <property type="match status" value="1"/>
</dbReference>
<dbReference type="CDD" id="cd00592">
    <property type="entry name" value="HTH_MerR-like"/>
    <property type="match status" value="1"/>
</dbReference>
<dbReference type="Pfam" id="PF13411">
    <property type="entry name" value="MerR_1"/>
    <property type="match status" value="1"/>
</dbReference>
<keyword evidence="2" id="KW-0805">Transcription regulation</keyword>
<evidence type="ECO:0000256" key="4">
    <source>
        <dbReference type="ARBA" id="ARBA00023163"/>
    </source>
</evidence>
<dbReference type="InterPro" id="IPR009061">
    <property type="entry name" value="DNA-bd_dom_put_sf"/>
</dbReference>
<dbReference type="InterPro" id="IPR000551">
    <property type="entry name" value="MerR-type_HTH_dom"/>
</dbReference>
<keyword evidence="1" id="KW-0678">Repressor</keyword>
<proteinExistence type="predicted"/>
<evidence type="ECO:0000256" key="1">
    <source>
        <dbReference type="ARBA" id="ARBA00022491"/>
    </source>
</evidence>
<gene>
    <name evidence="6" type="ORF">MP11Mi_31500</name>
</gene>
<sequence length="139" mass="14644">MRIGEAANIIGVPAHVLRHWEDVGAVVPPRLSSGHRDYDDETIAAAQIVRLCQGAGMSLGQIVELGASAGTGRAGLVAAHRRDIAVQIESLQAIDGFLGHILECRHPLLHECPDCSTYAASGATAFGNRLQVRDSSAPD</sequence>
<dbReference type="GO" id="GO:0003677">
    <property type="term" value="F:DNA binding"/>
    <property type="evidence" value="ECO:0007669"/>
    <property type="project" value="UniProtKB-KW"/>
</dbReference>
<dbReference type="AlphaFoldDB" id="A0AA97GXS1"/>
<dbReference type="Gene3D" id="1.10.1660.10">
    <property type="match status" value="1"/>
</dbReference>
<keyword evidence="3" id="KW-0238">DNA-binding</keyword>
<keyword evidence="4" id="KW-0804">Transcription</keyword>
<organism evidence="6">
    <name type="scientific">Gordonia sp. MP11Mi</name>
    <dbReference type="NCBI Taxonomy" id="3022769"/>
    <lineage>
        <taxon>Bacteria</taxon>
        <taxon>Bacillati</taxon>
        <taxon>Actinomycetota</taxon>
        <taxon>Actinomycetes</taxon>
        <taxon>Mycobacteriales</taxon>
        <taxon>Gordoniaceae</taxon>
        <taxon>Gordonia</taxon>
    </lineage>
</organism>
<evidence type="ECO:0000256" key="3">
    <source>
        <dbReference type="ARBA" id="ARBA00023125"/>
    </source>
</evidence>
<protein>
    <recommendedName>
        <fullName evidence="5">HTH merR-type domain-containing protein</fullName>
    </recommendedName>
</protein>
<evidence type="ECO:0000256" key="2">
    <source>
        <dbReference type="ARBA" id="ARBA00023015"/>
    </source>
</evidence>
<dbReference type="PANTHER" id="PTHR30204:SF69">
    <property type="entry name" value="MERR-FAMILY TRANSCRIPTIONAL REGULATOR"/>
    <property type="match status" value="1"/>
</dbReference>
<name>A0AA97GXS1_9ACTN</name>
<dbReference type="GO" id="GO:0003700">
    <property type="term" value="F:DNA-binding transcription factor activity"/>
    <property type="evidence" value="ECO:0007669"/>
    <property type="project" value="InterPro"/>
</dbReference>
<accession>A0AA97GXS1</accession>
<feature type="domain" description="HTH merR-type" evidence="5">
    <location>
        <begin position="1"/>
        <end position="68"/>
    </location>
</feature>
<dbReference type="SUPFAM" id="SSF46955">
    <property type="entry name" value="Putative DNA-binding domain"/>
    <property type="match status" value="1"/>
</dbReference>
<evidence type="ECO:0000313" key="6">
    <source>
        <dbReference type="EMBL" id="WOC14038.1"/>
    </source>
</evidence>
<evidence type="ECO:0000259" key="5">
    <source>
        <dbReference type="PROSITE" id="PS50937"/>
    </source>
</evidence>
<dbReference type="InterPro" id="IPR047057">
    <property type="entry name" value="MerR_fam"/>
</dbReference>